<dbReference type="EMBL" id="BMZO01000006">
    <property type="protein sequence ID" value="GHC72878.1"/>
    <property type="molecule type" value="Genomic_DNA"/>
</dbReference>
<evidence type="ECO:0000313" key="1">
    <source>
        <dbReference type="EMBL" id="GHC72878.1"/>
    </source>
</evidence>
<protein>
    <submittedName>
        <fullName evidence="1">DUF296 domain-containing protein</fullName>
    </submittedName>
</protein>
<dbReference type="Gene3D" id="3.30.1330.80">
    <property type="entry name" value="Hypothetical protein, similar to alpha- acetolactate decarboxylase, domain 2"/>
    <property type="match status" value="1"/>
</dbReference>
<dbReference type="RefSeq" id="WP_244636702.1">
    <property type="nucleotide sequence ID" value="NZ_BMZO01000006.1"/>
</dbReference>
<organism evidence="1 2">
    <name type="scientific">Limoniibacter endophyticus</name>
    <dbReference type="NCBI Taxonomy" id="1565040"/>
    <lineage>
        <taxon>Bacteria</taxon>
        <taxon>Pseudomonadati</taxon>
        <taxon>Pseudomonadota</taxon>
        <taxon>Alphaproteobacteria</taxon>
        <taxon>Hyphomicrobiales</taxon>
        <taxon>Bartonellaceae</taxon>
        <taxon>Limoniibacter</taxon>
    </lineage>
</organism>
<name>A0A8J3DJA6_9HYPH</name>
<reference evidence="1" key="1">
    <citation type="journal article" date="2014" name="Int. J. Syst. Evol. Microbiol.">
        <title>Complete genome sequence of Corynebacterium casei LMG S-19264T (=DSM 44701T), isolated from a smear-ripened cheese.</title>
        <authorList>
            <consortium name="US DOE Joint Genome Institute (JGI-PGF)"/>
            <person name="Walter F."/>
            <person name="Albersmeier A."/>
            <person name="Kalinowski J."/>
            <person name="Ruckert C."/>
        </authorList>
    </citation>
    <scope>NUCLEOTIDE SEQUENCE</scope>
    <source>
        <strain evidence="1">KCTC 42097</strain>
    </source>
</reference>
<evidence type="ECO:0000313" key="2">
    <source>
        <dbReference type="Proteomes" id="UP000641137"/>
    </source>
</evidence>
<reference evidence="1" key="2">
    <citation type="submission" date="2020-09" db="EMBL/GenBank/DDBJ databases">
        <authorList>
            <person name="Sun Q."/>
            <person name="Kim S."/>
        </authorList>
    </citation>
    <scope>NUCLEOTIDE SEQUENCE</scope>
    <source>
        <strain evidence="1">KCTC 42097</strain>
    </source>
</reference>
<gene>
    <name evidence="1" type="ORF">GCM10010136_20900</name>
</gene>
<accession>A0A8J3DJA6</accession>
<dbReference type="AlphaFoldDB" id="A0A8J3DJA6"/>
<dbReference type="SUPFAM" id="SSF117856">
    <property type="entry name" value="AF0104/ALDC/Ptd012-like"/>
    <property type="match status" value="2"/>
</dbReference>
<comment type="caution">
    <text evidence="1">The sequence shown here is derived from an EMBL/GenBank/DDBJ whole genome shotgun (WGS) entry which is preliminary data.</text>
</comment>
<dbReference type="Proteomes" id="UP000641137">
    <property type="component" value="Unassembled WGS sequence"/>
</dbReference>
<sequence>MRHIQHPGQATPERASALACTVTRHRITIGAHKPICDALTEALDENDIESAYVYLKGGAFDPLVYVYPALSNDGIHAAWYSEERRFDAPSKLNEAALFFGRRDGKPFLHCHGLWDHPNGEKSGGHLMPFDAELAAPIEVDVLAIHGAIMDQLEDEETRFRLFTPVKTEVPSPAGAKRAVLCRIKPNAPIDEIVEKITTHSGFVSARLHGIGSLVGCDFEDGQHMASIASELYIRDGTVQHGKASLDIAVVDTEPKIFTGRIVRGANTVCVTFELLIVED</sequence>
<proteinExistence type="predicted"/>
<keyword evidence="2" id="KW-1185">Reference proteome</keyword>